<dbReference type="Gene3D" id="3.40.50.720">
    <property type="entry name" value="NAD(P)-binding Rossmann-like Domain"/>
    <property type="match status" value="1"/>
</dbReference>
<name>A0ABV7SCE3_9ACTN</name>
<dbReference type="InterPro" id="IPR051604">
    <property type="entry name" value="Ergot_Alk_Oxidoreductase"/>
</dbReference>
<dbReference type="PANTHER" id="PTHR43162:SF1">
    <property type="entry name" value="PRESTALK A DIFFERENTIATION PROTEIN A"/>
    <property type="match status" value="1"/>
</dbReference>
<protein>
    <submittedName>
        <fullName evidence="2">NAD(P)H-binding protein</fullName>
    </submittedName>
</protein>
<dbReference type="InterPro" id="IPR016040">
    <property type="entry name" value="NAD(P)-bd_dom"/>
</dbReference>
<dbReference type="EMBL" id="JBHRWR010000009">
    <property type="protein sequence ID" value="MFC3574623.1"/>
    <property type="molecule type" value="Genomic_DNA"/>
</dbReference>
<dbReference type="PANTHER" id="PTHR43162">
    <property type="match status" value="1"/>
</dbReference>
<dbReference type="Pfam" id="PF13460">
    <property type="entry name" value="NAD_binding_10"/>
    <property type="match status" value="1"/>
</dbReference>
<sequence>MADSTRNMTVAVTGASGRTGSRVVEAARAAGLAVRAASRATGFDWEDRTTWARALRGADAAYLMYPTDVGSPAAAGAVGALAREAVGLGVRRLVLLSARGEEWARPAEEALKGSGAEWTVVRAAWFAQNFSEGPLVEGLRHGELVFPAGEVREPFVDVRDIADVVVTALTSGDRYAGHILDITGPRLLSFREAVAEIAEATGAELTYTPVSAREYGRELAGFGMPVDEVEFLVELFEALLDGRNARLSDGVRRILGRAPRDFTDFARENAAAGVWKA</sequence>
<comment type="caution">
    <text evidence="2">The sequence shown here is derived from an EMBL/GenBank/DDBJ whole genome shotgun (WGS) entry which is preliminary data.</text>
</comment>
<keyword evidence="3" id="KW-1185">Reference proteome</keyword>
<evidence type="ECO:0000313" key="3">
    <source>
        <dbReference type="Proteomes" id="UP001595701"/>
    </source>
</evidence>
<gene>
    <name evidence="2" type="ORF">ACFOZ0_15345</name>
</gene>
<proteinExistence type="predicted"/>
<dbReference type="InterPro" id="IPR036291">
    <property type="entry name" value="NAD(P)-bd_dom_sf"/>
</dbReference>
<reference evidence="3" key="1">
    <citation type="journal article" date="2019" name="Int. J. Syst. Evol. Microbiol.">
        <title>The Global Catalogue of Microorganisms (GCM) 10K type strain sequencing project: providing services to taxonomists for standard genome sequencing and annotation.</title>
        <authorList>
            <consortium name="The Broad Institute Genomics Platform"/>
            <consortium name="The Broad Institute Genome Sequencing Center for Infectious Disease"/>
            <person name="Wu L."/>
            <person name="Ma J."/>
        </authorList>
    </citation>
    <scope>NUCLEOTIDE SEQUENCE [LARGE SCALE GENOMIC DNA]</scope>
    <source>
        <strain evidence="3">CGMCC 4.7035</strain>
    </source>
</reference>
<dbReference type="SUPFAM" id="SSF51735">
    <property type="entry name" value="NAD(P)-binding Rossmann-fold domains"/>
    <property type="match status" value="1"/>
</dbReference>
<dbReference type="Gene3D" id="3.90.25.10">
    <property type="entry name" value="UDP-galactose 4-epimerase, domain 1"/>
    <property type="match status" value="1"/>
</dbReference>
<accession>A0ABV7SCE3</accession>
<evidence type="ECO:0000313" key="2">
    <source>
        <dbReference type="EMBL" id="MFC3574623.1"/>
    </source>
</evidence>
<feature type="domain" description="NAD(P)-binding" evidence="1">
    <location>
        <begin position="14"/>
        <end position="170"/>
    </location>
</feature>
<dbReference type="RefSeq" id="WP_310769420.1">
    <property type="nucleotide sequence ID" value="NZ_JBHRWR010000009.1"/>
</dbReference>
<evidence type="ECO:0000259" key="1">
    <source>
        <dbReference type="Pfam" id="PF13460"/>
    </source>
</evidence>
<dbReference type="Proteomes" id="UP001595701">
    <property type="component" value="Unassembled WGS sequence"/>
</dbReference>
<organism evidence="2 3">
    <name type="scientific">Streptomyces yaanensis</name>
    <dbReference type="NCBI Taxonomy" id="1142239"/>
    <lineage>
        <taxon>Bacteria</taxon>
        <taxon>Bacillati</taxon>
        <taxon>Actinomycetota</taxon>
        <taxon>Actinomycetes</taxon>
        <taxon>Kitasatosporales</taxon>
        <taxon>Streptomycetaceae</taxon>
        <taxon>Streptomyces</taxon>
    </lineage>
</organism>